<keyword evidence="6 7" id="KW-0342">GTP-binding</keyword>
<dbReference type="NCBIfam" id="NF003295">
    <property type="entry name" value="PRK04293.1"/>
    <property type="match status" value="1"/>
</dbReference>
<dbReference type="PATRIC" id="fig|940295.4.peg.1300"/>
<feature type="binding site" evidence="7">
    <location>
        <position position="13"/>
    </location>
    <ligand>
        <name>Mg(2+)</name>
        <dbReference type="ChEBI" id="CHEBI:18420"/>
    </ligand>
</feature>
<accession>A0A0U2MA16</accession>
<dbReference type="KEGG" id="iis:EYM_06695"/>
<dbReference type="EMBL" id="CP006867">
    <property type="protein sequence ID" value="ALU11965.1"/>
    <property type="molecule type" value="Genomic_DNA"/>
</dbReference>
<feature type="binding site" description="in other chain" evidence="7">
    <location>
        <position position="125"/>
    </location>
    <ligand>
        <name>IMP</name>
        <dbReference type="ChEBI" id="CHEBI:58053"/>
        <note>ligand shared between dimeric partners</note>
    </ligand>
</feature>
<dbReference type="InterPro" id="IPR001114">
    <property type="entry name" value="Adenylosuccinate_synthetase"/>
</dbReference>
<dbReference type="STRING" id="940295.EYM_06695"/>
<keyword evidence="2 7" id="KW-0479">Metal-binding</keyword>
<dbReference type="InterPro" id="IPR027417">
    <property type="entry name" value="P-loop_NTPase"/>
</dbReference>
<feature type="binding site" description="in other chain" evidence="7">
    <location>
        <begin position="13"/>
        <end position="16"/>
    </location>
    <ligand>
        <name>IMP</name>
        <dbReference type="ChEBI" id="CHEBI:58053"/>
        <note>ligand shared between dimeric partners</note>
    </ligand>
</feature>
<feature type="active site" description="Proton donor" evidence="7">
    <location>
        <position position="42"/>
    </location>
</feature>
<comment type="subunit">
    <text evidence="7">Homodimer.</text>
</comment>
<dbReference type="Gene3D" id="3.90.170.10">
    <property type="entry name" value="Adenylosuccinate Synthetase, subunit A, domain 3"/>
    <property type="match status" value="2"/>
</dbReference>
<dbReference type="EC" id="6.3.4.4" evidence="7"/>
<dbReference type="GO" id="GO:0000287">
    <property type="term" value="F:magnesium ion binding"/>
    <property type="evidence" value="ECO:0007669"/>
    <property type="project" value="UniProtKB-UniRule"/>
</dbReference>
<dbReference type="PANTHER" id="PTHR11846:SF0">
    <property type="entry name" value="ADENYLOSUCCINATE SYNTHETASE"/>
    <property type="match status" value="1"/>
</dbReference>
<dbReference type="InterPro" id="IPR042111">
    <property type="entry name" value="Adenylosuccinate_synth_dom3"/>
</dbReference>
<evidence type="ECO:0000256" key="7">
    <source>
        <dbReference type="HAMAP-Rule" id="MF_00011"/>
    </source>
</evidence>
<evidence type="ECO:0000256" key="6">
    <source>
        <dbReference type="ARBA" id="ARBA00023134"/>
    </source>
</evidence>
<keyword evidence="5 7" id="KW-0460">Magnesium</keyword>
<comment type="catalytic activity">
    <reaction evidence="7">
        <text>IMP + L-aspartate + GTP = N(6)-(1,2-dicarboxyethyl)-AMP + GDP + phosphate + 2 H(+)</text>
        <dbReference type="Rhea" id="RHEA:15753"/>
        <dbReference type="ChEBI" id="CHEBI:15378"/>
        <dbReference type="ChEBI" id="CHEBI:29991"/>
        <dbReference type="ChEBI" id="CHEBI:37565"/>
        <dbReference type="ChEBI" id="CHEBI:43474"/>
        <dbReference type="ChEBI" id="CHEBI:57567"/>
        <dbReference type="ChEBI" id="CHEBI:58053"/>
        <dbReference type="ChEBI" id="CHEBI:58189"/>
        <dbReference type="EC" id="6.3.4.4"/>
    </reaction>
</comment>
<comment type="pathway">
    <text evidence="7">Purine metabolism; AMP biosynthesis via de novo pathway; AMP from IMP: step 1/2.</text>
</comment>
<feature type="binding site" evidence="7">
    <location>
        <begin position="253"/>
        <end position="259"/>
    </location>
    <ligand>
        <name>substrate</name>
    </ligand>
</feature>
<feature type="binding site" description="in other chain" evidence="7">
    <location>
        <begin position="39"/>
        <end position="42"/>
    </location>
    <ligand>
        <name>IMP</name>
        <dbReference type="ChEBI" id="CHEBI:58053"/>
        <note>ligand shared between dimeric partners</note>
    </ligand>
</feature>
<dbReference type="HAMAP" id="MF_00011">
    <property type="entry name" value="Adenylosucc_synth"/>
    <property type="match status" value="1"/>
</dbReference>
<evidence type="ECO:0000256" key="4">
    <source>
        <dbReference type="ARBA" id="ARBA00022755"/>
    </source>
</evidence>
<keyword evidence="3 7" id="KW-0547">Nucleotide-binding</keyword>
<dbReference type="Pfam" id="PF00709">
    <property type="entry name" value="Adenylsucc_synt"/>
    <property type="match status" value="2"/>
</dbReference>
<feature type="binding site" evidence="7">
    <location>
        <position position="259"/>
    </location>
    <ligand>
        <name>GTP</name>
        <dbReference type="ChEBI" id="CHEBI:37565"/>
    </ligand>
</feature>
<comment type="cofactor">
    <cofactor evidence="7">
        <name>Mg(2+)</name>
        <dbReference type="ChEBI" id="CHEBI:18420"/>
    </cofactor>
    <text evidence="7">Binds 1 Mg(2+) ion per subunit.</text>
</comment>
<organism evidence="8 9">
    <name type="scientific">Ignicoccus islandicus DSM 13165</name>
    <dbReference type="NCBI Taxonomy" id="940295"/>
    <lineage>
        <taxon>Archaea</taxon>
        <taxon>Thermoproteota</taxon>
        <taxon>Thermoprotei</taxon>
        <taxon>Desulfurococcales</taxon>
        <taxon>Desulfurococcaceae</taxon>
        <taxon>Ignicoccus</taxon>
    </lineage>
</organism>
<dbReference type="SUPFAM" id="SSF52540">
    <property type="entry name" value="P-loop containing nucleoside triphosphate hydrolases"/>
    <property type="match status" value="1"/>
</dbReference>
<feature type="binding site" evidence="7">
    <location>
        <begin position="327"/>
        <end position="329"/>
    </location>
    <ligand>
        <name>GTP</name>
        <dbReference type="ChEBI" id="CHEBI:37565"/>
    </ligand>
</feature>
<dbReference type="GO" id="GO:0004019">
    <property type="term" value="F:adenylosuccinate synthase activity"/>
    <property type="evidence" value="ECO:0007669"/>
    <property type="project" value="UniProtKB-UniRule"/>
</dbReference>
<dbReference type="OrthoDB" id="372247at2157"/>
<gene>
    <name evidence="7" type="primary">purA</name>
    <name evidence="8" type="ORF">EYM_06695</name>
</gene>
<dbReference type="Gene3D" id="3.40.440.10">
    <property type="entry name" value="Adenylosuccinate Synthetase, subunit A, domain 1"/>
    <property type="match status" value="2"/>
</dbReference>
<dbReference type="GO" id="GO:0044208">
    <property type="term" value="P:'de novo' AMP biosynthetic process"/>
    <property type="evidence" value="ECO:0007669"/>
    <property type="project" value="UniProtKB-UniRule"/>
</dbReference>
<keyword evidence="4 7" id="KW-0658">Purine biosynthesis</keyword>
<evidence type="ECO:0000256" key="1">
    <source>
        <dbReference type="ARBA" id="ARBA00022598"/>
    </source>
</evidence>
<dbReference type="GeneID" id="30680713"/>
<dbReference type="GO" id="GO:0046040">
    <property type="term" value="P:IMP metabolic process"/>
    <property type="evidence" value="ECO:0007669"/>
    <property type="project" value="TreeGrafter"/>
</dbReference>
<feature type="binding site" evidence="7">
    <location>
        <position position="139"/>
    </location>
    <ligand>
        <name>IMP</name>
        <dbReference type="ChEBI" id="CHEBI:58053"/>
        <note>ligand shared between dimeric partners</note>
    </ligand>
</feature>
<feature type="binding site" description="in other chain" evidence="7">
    <location>
        <position position="195"/>
    </location>
    <ligand>
        <name>IMP</name>
        <dbReference type="ChEBI" id="CHEBI:58053"/>
        <note>ligand shared between dimeric partners</note>
    </ligand>
</feature>
<dbReference type="SMART" id="SM00788">
    <property type="entry name" value="Adenylsucc_synt"/>
    <property type="match status" value="1"/>
</dbReference>
<comment type="similarity">
    <text evidence="7">Belongs to the adenylosuccinate synthetase family.</text>
</comment>
<evidence type="ECO:0000313" key="9">
    <source>
        <dbReference type="Proteomes" id="UP000060778"/>
    </source>
</evidence>
<feature type="binding site" evidence="7">
    <location>
        <begin position="287"/>
        <end position="289"/>
    </location>
    <ligand>
        <name>GTP</name>
        <dbReference type="ChEBI" id="CHEBI:37565"/>
    </ligand>
</feature>
<evidence type="ECO:0000256" key="2">
    <source>
        <dbReference type="ARBA" id="ARBA00022723"/>
    </source>
</evidence>
<comment type="function">
    <text evidence="7">Plays an important role in the de novo pathway of purine nucleotide biosynthesis. Catalyzes the first committed step in the biosynthesis of AMP from IMP.</text>
</comment>
<name>A0A0U2MA16_9CREN</name>
<feature type="binding site" description="in other chain" evidence="7">
    <location>
        <position position="180"/>
    </location>
    <ligand>
        <name>IMP</name>
        <dbReference type="ChEBI" id="CHEBI:58053"/>
        <note>ligand shared between dimeric partners</note>
    </ligand>
</feature>
<dbReference type="Proteomes" id="UP000060778">
    <property type="component" value="Chromosome"/>
</dbReference>
<evidence type="ECO:0000313" key="8">
    <source>
        <dbReference type="EMBL" id="ALU11965.1"/>
    </source>
</evidence>
<dbReference type="AlphaFoldDB" id="A0A0U2MA16"/>
<dbReference type="GO" id="GO:0005737">
    <property type="term" value="C:cytoplasm"/>
    <property type="evidence" value="ECO:0007669"/>
    <property type="project" value="UniProtKB-SubCell"/>
</dbReference>
<sequence length="339" mass="36732">MPVDLIVGALFGDEGKGKIASFIAFDQRPSIMVRTGAINAGHTVYYRGREYKLRALPSGLVTHRDAVGAVAPGALISIDVLKREVEELGLSKGSVWVDERTGIITEEHIERERSDANLSKKIGSTLTGVGAAMSDRVLRKLKLARDYRDEIEKFATVVDLPQLLYEAVDGLKVVHIEGTQGFGLSLYHGTYPYVTSRDVTAPALLSETGLSPSDVRDVILVTKAYVTRVGAGPLEGEISLEEAEKRGLVEYGTVTGRPRRVAPLEANLHLLKRAARANGATKLAVTKIDVLFPKTKGITSWRDLPSEVKAWLSDIEKEVGVPICYVGTGPDALETIKAC</sequence>
<feature type="binding site" evidence="7">
    <location>
        <begin position="12"/>
        <end position="18"/>
    </location>
    <ligand>
        <name>GTP</name>
        <dbReference type="ChEBI" id="CHEBI:37565"/>
    </ligand>
</feature>
<keyword evidence="9" id="KW-1185">Reference proteome</keyword>
<feature type="binding site" description="in other chain" evidence="7">
    <location>
        <position position="257"/>
    </location>
    <ligand>
        <name>IMP</name>
        <dbReference type="ChEBI" id="CHEBI:58053"/>
        <note>ligand shared between dimeric partners</note>
    </ligand>
</feature>
<keyword evidence="1 7" id="KW-0436">Ligase</keyword>
<comment type="subcellular location">
    <subcellularLocation>
        <location evidence="7">Cytoplasm</location>
    </subcellularLocation>
</comment>
<keyword evidence="7" id="KW-0963">Cytoplasm</keyword>
<feature type="binding site" evidence="7">
    <location>
        <position position="41"/>
    </location>
    <ligand>
        <name>Mg(2+)</name>
        <dbReference type="ChEBI" id="CHEBI:18420"/>
    </ligand>
</feature>
<dbReference type="RefSeq" id="WP_075050260.1">
    <property type="nucleotide sequence ID" value="NZ_CP006867.1"/>
</dbReference>
<evidence type="ECO:0000256" key="5">
    <source>
        <dbReference type="ARBA" id="ARBA00022842"/>
    </source>
</evidence>
<proteinExistence type="inferred from homology"/>
<dbReference type="PANTHER" id="PTHR11846">
    <property type="entry name" value="ADENYLOSUCCINATE SYNTHETASE"/>
    <property type="match status" value="1"/>
</dbReference>
<protein>
    <recommendedName>
        <fullName evidence="7">Adenylosuccinate synthetase</fullName>
        <shortName evidence="7">AMPSase</shortName>
        <shortName evidence="7">AdSS</shortName>
        <ecNumber evidence="7">6.3.4.4</ecNumber>
    </recommendedName>
    <alternativeName>
        <fullName evidence="7">IMP--aspartate ligase</fullName>
    </alternativeName>
</protein>
<feature type="active site" description="Proton acceptor" evidence="7">
    <location>
        <position position="13"/>
    </location>
</feature>
<dbReference type="GO" id="GO:0005525">
    <property type="term" value="F:GTP binding"/>
    <property type="evidence" value="ECO:0007669"/>
    <property type="project" value="UniProtKB-UniRule"/>
</dbReference>
<dbReference type="UniPathway" id="UPA00075">
    <property type="reaction ID" value="UER00335"/>
</dbReference>
<dbReference type="InterPro" id="IPR042109">
    <property type="entry name" value="Adenylosuccinate_synth_dom1"/>
</dbReference>
<feature type="binding site" evidence="7">
    <location>
        <begin position="41"/>
        <end position="43"/>
    </location>
    <ligand>
        <name>GTP</name>
        <dbReference type="ChEBI" id="CHEBI:37565"/>
    </ligand>
</feature>
<reference evidence="8 9" key="1">
    <citation type="submission" date="2013-11" db="EMBL/GenBank/DDBJ databases">
        <title>Comparative genomics of Ignicoccus.</title>
        <authorList>
            <person name="Podar M."/>
        </authorList>
    </citation>
    <scope>NUCLEOTIDE SEQUENCE [LARGE SCALE GENOMIC DNA]</scope>
    <source>
        <strain evidence="8 9">DSM 13165</strain>
    </source>
</reference>
<evidence type="ECO:0000256" key="3">
    <source>
        <dbReference type="ARBA" id="ARBA00022741"/>
    </source>
</evidence>